<feature type="domain" description="Major facilitator superfamily (MFS) profile" evidence="9">
    <location>
        <begin position="26"/>
        <end position="408"/>
    </location>
</feature>
<keyword evidence="11" id="KW-1185">Reference proteome</keyword>
<keyword evidence="5 8" id="KW-0812">Transmembrane</keyword>
<feature type="transmembrane region" description="Helical" evidence="8">
    <location>
        <begin position="322"/>
        <end position="346"/>
    </location>
</feature>
<evidence type="ECO:0000256" key="8">
    <source>
        <dbReference type="RuleBase" id="RU365088"/>
    </source>
</evidence>
<reference evidence="11" key="1">
    <citation type="journal article" date="2019" name="Int. J. Syst. Evol. Microbiol.">
        <title>The Global Catalogue of Microorganisms (GCM) 10K type strain sequencing project: providing services to taxonomists for standard genome sequencing and annotation.</title>
        <authorList>
            <consortium name="The Broad Institute Genomics Platform"/>
            <consortium name="The Broad Institute Genome Sequencing Center for Infectious Disease"/>
            <person name="Wu L."/>
            <person name="Ma J."/>
        </authorList>
    </citation>
    <scope>NUCLEOTIDE SEQUENCE [LARGE SCALE GENOMIC DNA]</scope>
    <source>
        <strain evidence="11">KCTC 22245</strain>
    </source>
</reference>
<dbReference type="InterPro" id="IPR004812">
    <property type="entry name" value="Efflux_drug-R_Bcr/CmlA"/>
</dbReference>
<evidence type="ECO:0000313" key="10">
    <source>
        <dbReference type="EMBL" id="MFC3303445.1"/>
    </source>
</evidence>
<feature type="transmembrane region" description="Helical" evidence="8">
    <location>
        <begin position="63"/>
        <end position="82"/>
    </location>
</feature>
<dbReference type="Proteomes" id="UP001595607">
    <property type="component" value="Unassembled WGS sequence"/>
</dbReference>
<dbReference type="InterPro" id="IPR011701">
    <property type="entry name" value="MFS"/>
</dbReference>
<evidence type="ECO:0000256" key="5">
    <source>
        <dbReference type="ARBA" id="ARBA00022692"/>
    </source>
</evidence>
<feature type="transmembrane region" description="Helical" evidence="8">
    <location>
        <begin position="387"/>
        <end position="406"/>
    </location>
</feature>
<dbReference type="NCBIfam" id="TIGR00710">
    <property type="entry name" value="efflux_Bcr_CflA"/>
    <property type="match status" value="1"/>
</dbReference>
<feature type="transmembrane region" description="Helical" evidence="8">
    <location>
        <begin position="358"/>
        <end position="381"/>
    </location>
</feature>
<evidence type="ECO:0000256" key="1">
    <source>
        <dbReference type="ARBA" id="ARBA00004651"/>
    </source>
</evidence>
<name>A0ABV7MD94_9PROT</name>
<dbReference type="PANTHER" id="PTHR23502:SF132">
    <property type="entry name" value="POLYAMINE TRANSPORTER 2-RELATED"/>
    <property type="match status" value="1"/>
</dbReference>
<accession>A0ABV7MD94</accession>
<evidence type="ECO:0000256" key="3">
    <source>
        <dbReference type="ARBA" id="ARBA00022448"/>
    </source>
</evidence>
<keyword evidence="4" id="KW-1003">Cell membrane</keyword>
<evidence type="ECO:0000256" key="4">
    <source>
        <dbReference type="ARBA" id="ARBA00022475"/>
    </source>
</evidence>
<protein>
    <recommendedName>
        <fullName evidence="8">Bcr/CflA family efflux transporter</fullName>
    </recommendedName>
</protein>
<dbReference type="InterPro" id="IPR020846">
    <property type="entry name" value="MFS_dom"/>
</dbReference>
<sequence length="420" mass="44264">MSSVTRAAPEAPNRNLIAGRVGRAEFIVVIAALMALNAFAIDIVLPAYPELAQAFSVTDETDVAMILVTYILGFSVGQLAFGPIADRYGRRAPLFVGMVLYALAAIGVLMTADFTAVLLLRALQGVGAAATRVIALAVVRDTMKGREMASLMSLVMMVFMVVPIFAPMAGEGLLIVSGWPGIFWAMALSAIALLAWCAVRLPETLKPEYRRDLSARTIVNGFGAILRIRLVAGYCAATAFFFSALFAFLTVAQPLYVGVYGLDRTFTIAFGAVAALMAVTSMVNSRLVHKLGARRLSHGALIAFTALSGVLTLLSFGGNPPFWLFMTLMALLFPLLGLIGANLNAIAMEPLGEVAGSASAILGFLQSAVAGLIGAFIGSLFDDQVVVLAAGFTIVSGLSVLSIWWAEEGKLFRAPNAGEA</sequence>
<comment type="caution">
    <text evidence="10">The sequence shown here is derived from an EMBL/GenBank/DDBJ whole genome shotgun (WGS) entry which is preliminary data.</text>
</comment>
<evidence type="ECO:0000256" key="6">
    <source>
        <dbReference type="ARBA" id="ARBA00022989"/>
    </source>
</evidence>
<feature type="transmembrane region" description="Helical" evidence="8">
    <location>
        <begin position="296"/>
        <end position="316"/>
    </location>
</feature>
<dbReference type="RefSeq" id="WP_189576023.1">
    <property type="nucleotide sequence ID" value="NZ_BMXU01000002.1"/>
</dbReference>
<dbReference type="EMBL" id="JBHRVA010000003">
    <property type="protein sequence ID" value="MFC3303445.1"/>
    <property type="molecule type" value="Genomic_DNA"/>
</dbReference>
<comment type="similarity">
    <text evidence="2 8">Belongs to the major facilitator superfamily. Bcr/CmlA family.</text>
</comment>
<keyword evidence="7 8" id="KW-0472">Membrane</keyword>
<dbReference type="Pfam" id="PF07690">
    <property type="entry name" value="MFS_1"/>
    <property type="match status" value="1"/>
</dbReference>
<dbReference type="CDD" id="cd17320">
    <property type="entry name" value="MFS_MdfA_MDR_like"/>
    <property type="match status" value="1"/>
</dbReference>
<evidence type="ECO:0000256" key="7">
    <source>
        <dbReference type="ARBA" id="ARBA00023136"/>
    </source>
</evidence>
<feature type="transmembrane region" description="Helical" evidence="8">
    <location>
        <begin position="26"/>
        <end position="48"/>
    </location>
</feature>
<dbReference type="PROSITE" id="PS50850">
    <property type="entry name" value="MFS"/>
    <property type="match status" value="1"/>
</dbReference>
<evidence type="ECO:0000259" key="9">
    <source>
        <dbReference type="PROSITE" id="PS50850"/>
    </source>
</evidence>
<evidence type="ECO:0000256" key="2">
    <source>
        <dbReference type="ARBA" id="ARBA00006236"/>
    </source>
</evidence>
<feature type="transmembrane region" description="Helical" evidence="8">
    <location>
        <begin position="151"/>
        <end position="170"/>
    </location>
</feature>
<organism evidence="10 11">
    <name type="scientific">Parvularcula lutaonensis</name>
    <dbReference type="NCBI Taxonomy" id="491923"/>
    <lineage>
        <taxon>Bacteria</taxon>
        <taxon>Pseudomonadati</taxon>
        <taxon>Pseudomonadota</taxon>
        <taxon>Alphaproteobacteria</taxon>
        <taxon>Parvularculales</taxon>
        <taxon>Parvularculaceae</taxon>
        <taxon>Parvularcula</taxon>
    </lineage>
</organism>
<dbReference type="PANTHER" id="PTHR23502">
    <property type="entry name" value="MAJOR FACILITATOR SUPERFAMILY"/>
    <property type="match status" value="1"/>
</dbReference>
<proteinExistence type="inferred from homology"/>
<keyword evidence="8" id="KW-0997">Cell inner membrane</keyword>
<dbReference type="Gene3D" id="1.20.1720.10">
    <property type="entry name" value="Multidrug resistance protein D"/>
    <property type="match status" value="1"/>
</dbReference>
<dbReference type="InterPro" id="IPR036259">
    <property type="entry name" value="MFS_trans_sf"/>
</dbReference>
<evidence type="ECO:0000313" key="11">
    <source>
        <dbReference type="Proteomes" id="UP001595607"/>
    </source>
</evidence>
<feature type="transmembrane region" description="Helical" evidence="8">
    <location>
        <begin position="231"/>
        <end position="252"/>
    </location>
</feature>
<comment type="subcellular location">
    <subcellularLocation>
        <location evidence="8">Cell inner membrane</location>
        <topology evidence="8">Multi-pass membrane protein</topology>
    </subcellularLocation>
    <subcellularLocation>
        <location evidence="1">Cell membrane</location>
        <topology evidence="1">Multi-pass membrane protein</topology>
    </subcellularLocation>
</comment>
<feature type="transmembrane region" description="Helical" evidence="8">
    <location>
        <begin position="264"/>
        <end position="284"/>
    </location>
</feature>
<feature type="transmembrane region" description="Helical" evidence="8">
    <location>
        <begin position="118"/>
        <end position="139"/>
    </location>
</feature>
<feature type="transmembrane region" description="Helical" evidence="8">
    <location>
        <begin position="94"/>
        <end position="112"/>
    </location>
</feature>
<keyword evidence="3 8" id="KW-0813">Transport</keyword>
<feature type="transmembrane region" description="Helical" evidence="8">
    <location>
        <begin position="182"/>
        <end position="201"/>
    </location>
</feature>
<dbReference type="SUPFAM" id="SSF103473">
    <property type="entry name" value="MFS general substrate transporter"/>
    <property type="match status" value="1"/>
</dbReference>
<gene>
    <name evidence="10" type="ORF">ACFONP_11955</name>
</gene>
<keyword evidence="6 8" id="KW-1133">Transmembrane helix</keyword>